<dbReference type="AlphaFoldDB" id="A0A1H3M1Y4"/>
<dbReference type="Pfam" id="PF01522">
    <property type="entry name" value="Polysacc_deac_1"/>
    <property type="match status" value="1"/>
</dbReference>
<name>A0A1H3M1Y4_9BACI</name>
<sequence length="323" mass="36445">MLKRFLLQAATFLFILIISFSSVQHPITSGYINELRNQAAVTVMKEEDPLYMEILAKQKDYHVAPQDAVIDSVWKAIPGYNGISVDVQASYDRMKSSGMFSEAELVYQQIPPKVTLKDLPPAPIYRGHPDKQMVTFMINVAWGNEYLTEILKILNHYKITSTFFLDGSWVKKNPDLAKMVLEEGHEIGNHAYSHPNMQNLSRNGIYDEMVRTNEVLQTTLSVTPDWFAPPSGSYRQEVVDVARELGMYTVLWTVDTVDWKNPNPAEMAQRVVEKTEAGTLILMHPTEATVKGLEAMITGITAKGLEIGPLGKVLNETRINDKR</sequence>
<dbReference type="STRING" id="1503961.SAMN05421736_10378"/>
<reference evidence="3" key="1">
    <citation type="submission" date="2016-10" db="EMBL/GenBank/DDBJ databases">
        <authorList>
            <person name="Varghese N."/>
            <person name="Submissions S."/>
        </authorList>
    </citation>
    <scope>NUCLEOTIDE SEQUENCE [LARGE SCALE GENOMIC DNA]</scope>
    <source>
        <strain evidence="3">SP</strain>
    </source>
</reference>
<dbReference type="NCBIfam" id="TIGR02873">
    <property type="entry name" value="spore_ylxY"/>
    <property type="match status" value="1"/>
</dbReference>
<gene>
    <name evidence="2" type="ORF">SAMN05421736_10378</name>
</gene>
<dbReference type="SUPFAM" id="SSF88713">
    <property type="entry name" value="Glycoside hydrolase/deacetylase"/>
    <property type="match status" value="1"/>
</dbReference>
<dbReference type="EMBL" id="FNPI01000003">
    <property type="protein sequence ID" value="SDY70258.1"/>
    <property type="molecule type" value="Genomic_DNA"/>
</dbReference>
<evidence type="ECO:0000313" key="3">
    <source>
        <dbReference type="Proteomes" id="UP000198935"/>
    </source>
</evidence>
<evidence type="ECO:0000313" key="2">
    <source>
        <dbReference type="EMBL" id="SDY70258.1"/>
    </source>
</evidence>
<dbReference type="Proteomes" id="UP000198935">
    <property type="component" value="Unassembled WGS sequence"/>
</dbReference>
<dbReference type="InterPro" id="IPR050248">
    <property type="entry name" value="Polysacc_deacetylase_ArnD"/>
</dbReference>
<keyword evidence="3" id="KW-1185">Reference proteome</keyword>
<proteinExistence type="predicted"/>
<dbReference type="PANTHER" id="PTHR10587:SF80">
    <property type="entry name" value="CHITOOLIGOSACCHARIDE DEACETYLASE"/>
    <property type="match status" value="1"/>
</dbReference>
<dbReference type="GO" id="GO:0016810">
    <property type="term" value="F:hydrolase activity, acting on carbon-nitrogen (but not peptide) bonds"/>
    <property type="evidence" value="ECO:0007669"/>
    <property type="project" value="InterPro"/>
</dbReference>
<dbReference type="PANTHER" id="PTHR10587">
    <property type="entry name" value="GLYCOSYL TRANSFERASE-RELATED"/>
    <property type="match status" value="1"/>
</dbReference>
<protein>
    <submittedName>
        <fullName evidence="2">Probable sporulation protein, polysaccharide deacetylase family</fullName>
    </submittedName>
</protein>
<dbReference type="InterPro" id="IPR014228">
    <property type="entry name" value="Spore_polysacc_deacetyl_YlxY"/>
</dbReference>
<dbReference type="PROSITE" id="PS51677">
    <property type="entry name" value="NODB"/>
    <property type="match status" value="1"/>
</dbReference>
<dbReference type="GO" id="GO:0005975">
    <property type="term" value="P:carbohydrate metabolic process"/>
    <property type="evidence" value="ECO:0007669"/>
    <property type="project" value="InterPro"/>
</dbReference>
<organism evidence="2 3">
    <name type="scientific">Evansella caseinilytica</name>
    <dbReference type="NCBI Taxonomy" id="1503961"/>
    <lineage>
        <taxon>Bacteria</taxon>
        <taxon>Bacillati</taxon>
        <taxon>Bacillota</taxon>
        <taxon>Bacilli</taxon>
        <taxon>Bacillales</taxon>
        <taxon>Bacillaceae</taxon>
        <taxon>Evansella</taxon>
    </lineage>
</organism>
<dbReference type="OrthoDB" id="9812065at2"/>
<dbReference type="CDD" id="cd10950">
    <property type="entry name" value="CE4_BsYlxY_like"/>
    <property type="match status" value="1"/>
</dbReference>
<dbReference type="InterPro" id="IPR002509">
    <property type="entry name" value="NODB_dom"/>
</dbReference>
<dbReference type="GO" id="GO:0016020">
    <property type="term" value="C:membrane"/>
    <property type="evidence" value="ECO:0007669"/>
    <property type="project" value="TreeGrafter"/>
</dbReference>
<dbReference type="InterPro" id="IPR011330">
    <property type="entry name" value="Glyco_hydro/deAcase_b/a-brl"/>
</dbReference>
<accession>A0A1H3M1Y4</accession>
<evidence type="ECO:0000259" key="1">
    <source>
        <dbReference type="PROSITE" id="PS51677"/>
    </source>
</evidence>
<dbReference type="Gene3D" id="3.20.20.370">
    <property type="entry name" value="Glycoside hydrolase/deacetylase"/>
    <property type="match status" value="1"/>
</dbReference>
<feature type="domain" description="NodB homology" evidence="1">
    <location>
        <begin position="132"/>
        <end position="308"/>
    </location>
</feature>